<dbReference type="InterPro" id="IPR043128">
    <property type="entry name" value="Rev_trsase/Diguanyl_cyclase"/>
</dbReference>
<keyword evidence="3" id="KW-1185">Reference proteome</keyword>
<dbReference type="Gene3D" id="3.10.10.10">
    <property type="entry name" value="HIV Type 1 Reverse Transcriptase, subunit A, domain 1"/>
    <property type="match status" value="1"/>
</dbReference>
<name>A0A2P4YRP1_9STRA</name>
<accession>A0A2P4YRP1</accession>
<evidence type="ECO:0000256" key="1">
    <source>
        <dbReference type="SAM" id="MobiDB-lite"/>
    </source>
</evidence>
<gene>
    <name evidence="2" type="ORF">PHPALM_1663</name>
</gene>
<dbReference type="InterPro" id="IPR043502">
    <property type="entry name" value="DNA/RNA_pol_sf"/>
</dbReference>
<dbReference type="AlphaFoldDB" id="A0A2P4YRP1"/>
<dbReference type="PANTHER" id="PTHR24559">
    <property type="entry name" value="TRANSPOSON TY3-I GAG-POL POLYPROTEIN"/>
    <property type="match status" value="1"/>
</dbReference>
<sequence length="331" mass="36439">VTSSVGNGVPRAVKKTNTRAEVSLSASRVGNKLPRSESETPPARPVEGQYHVFDGVPSRQVKAGGVHMEALPKVSALLNLEGLSMKDFLTELKAGEIAKMVLLKPETSPEDLNSSSVMDEDALEGFTKQRATRLGSEILKNPEGPSTRMWCRNIHYLPPDRGLRHEIDFAPGTKYCVKRQWLLPREQGEIIDAFFAEMVKSGMVRKSKSPHSMPTFCVRKSNRKRHLVHAYNNLNNATELVQTPIPRKDVLLNNMPGRMLYSALDMVDGYGCDSEAPPSQVMGANKLYANIGKCVSAAEEIKALGCFVTRVGVRADPGKVKAIAAWPTWRS</sequence>
<dbReference type="Proteomes" id="UP000237271">
    <property type="component" value="Unassembled WGS sequence"/>
</dbReference>
<feature type="region of interest" description="Disordered" evidence="1">
    <location>
        <begin position="1"/>
        <end position="49"/>
    </location>
</feature>
<reference evidence="2 3" key="1">
    <citation type="journal article" date="2017" name="Genome Biol. Evol.">
        <title>Phytophthora megakarya and P. palmivora, closely related causal agents of cacao black pod rot, underwent increases in genome sizes and gene numbers by different mechanisms.</title>
        <authorList>
            <person name="Ali S.S."/>
            <person name="Shao J."/>
            <person name="Lary D.J."/>
            <person name="Kronmiller B."/>
            <person name="Shen D."/>
            <person name="Strem M.D."/>
            <person name="Amoako-Attah I."/>
            <person name="Akrofi A.Y."/>
            <person name="Begoude B.A."/>
            <person name="Ten Hoopen G.M."/>
            <person name="Coulibaly K."/>
            <person name="Kebe B.I."/>
            <person name="Melnick R.L."/>
            <person name="Guiltinan M.J."/>
            <person name="Tyler B.M."/>
            <person name="Meinhardt L.W."/>
            <person name="Bailey B.A."/>
        </authorList>
    </citation>
    <scope>NUCLEOTIDE SEQUENCE [LARGE SCALE GENOMIC DNA]</scope>
    <source>
        <strain evidence="3">sbr112.9</strain>
    </source>
</reference>
<protein>
    <submittedName>
        <fullName evidence="2">Pol protein</fullName>
    </submittedName>
</protein>
<organism evidence="2 3">
    <name type="scientific">Phytophthora palmivora</name>
    <dbReference type="NCBI Taxonomy" id="4796"/>
    <lineage>
        <taxon>Eukaryota</taxon>
        <taxon>Sar</taxon>
        <taxon>Stramenopiles</taxon>
        <taxon>Oomycota</taxon>
        <taxon>Peronosporomycetes</taxon>
        <taxon>Peronosporales</taxon>
        <taxon>Peronosporaceae</taxon>
        <taxon>Phytophthora</taxon>
    </lineage>
</organism>
<dbReference type="SUPFAM" id="SSF56672">
    <property type="entry name" value="DNA/RNA polymerases"/>
    <property type="match status" value="1"/>
</dbReference>
<evidence type="ECO:0000313" key="3">
    <source>
        <dbReference type="Proteomes" id="UP000237271"/>
    </source>
</evidence>
<evidence type="ECO:0000313" key="2">
    <source>
        <dbReference type="EMBL" id="POM80493.1"/>
    </source>
</evidence>
<dbReference type="InterPro" id="IPR053134">
    <property type="entry name" value="RNA-dir_DNA_polymerase"/>
</dbReference>
<proteinExistence type="predicted"/>
<dbReference type="PANTHER" id="PTHR24559:SF444">
    <property type="entry name" value="REVERSE TRANSCRIPTASE DOMAIN-CONTAINING PROTEIN"/>
    <property type="match status" value="1"/>
</dbReference>
<comment type="caution">
    <text evidence="2">The sequence shown here is derived from an EMBL/GenBank/DDBJ whole genome shotgun (WGS) entry which is preliminary data.</text>
</comment>
<dbReference type="EMBL" id="NCKW01000432">
    <property type="protein sequence ID" value="POM80493.1"/>
    <property type="molecule type" value="Genomic_DNA"/>
</dbReference>
<feature type="non-terminal residue" evidence="2">
    <location>
        <position position="1"/>
    </location>
</feature>
<dbReference type="Gene3D" id="3.30.70.270">
    <property type="match status" value="1"/>
</dbReference>
<dbReference type="OrthoDB" id="415724at2759"/>